<evidence type="ECO:0000256" key="1">
    <source>
        <dbReference type="ARBA" id="ARBA00022612"/>
    </source>
</evidence>
<evidence type="ECO:0000259" key="5">
    <source>
        <dbReference type="Pfam" id="PF04586"/>
    </source>
</evidence>
<dbReference type="GO" id="GO:0006508">
    <property type="term" value="P:proteolysis"/>
    <property type="evidence" value="ECO:0007669"/>
    <property type="project" value="UniProtKB-KW"/>
</dbReference>
<gene>
    <name evidence="6" type="ORF">ABM428_04660</name>
</gene>
<evidence type="ECO:0000256" key="3">
    <source>
        <dbReference type="ARBA" id="ARBA00022801"/>
    </source>
</evidence>
<sequence>MTLHDPLAPLTRTATTANSYDPESRTFEAVVATITPVVRRDARGPFNEILNPATLAASAGMPLLDSHKTDSVRDLLGRVVSTRVDGDRVIAKLQLSTASDTDPIAQRIADGSLTGVSIGYRVAGWDESTGADGQRQKSPTAWTLTEVTLTTNPADPNARVRQKEALCDPARHSETETKRAANNPKTGADMPDVIETNPEQDAERTRRSAIRTLVRSAGLSAETADDLIDQDATVDQAKAAVFDATQTRSAPVIRTHTAQNDDPAVITRRQADAVAVRMAGGDCPDDARQYMSDSLLDMARDSLSRSGVSTRGLSADDVFTRAAHGTSDFPLVVSNAMGKVAADSYKAAESPLKQLGRQRVLRDFKPSTSIRLGEMGRLEEIAESGEIKATSRAESGESMSLKTFARAINVSRNLLVNDDLNLLGDMTAAFGEAAAQTEADEMVALLTSNPNLSDGTPVFDASRGNLAAAGAAPSETTLSAARKAMRGFKGLDGNTLISVTPKYLVVGPELETDAEKLLAAIYAVTTGDVNAWTGKLSLLVEPRITDDQWFVFADPARVASMVYGYLASAQGVQIQRAEAWDTLGIKYRAFLDFGTGWSDWRGAYRNAGS</sequence>
<proteinExistence type="predicted"/>
<organism evidence="6">
    <name type="scientific">Sulfitobacter sp. TCYB15</name>
    <dbReference type="NCBI Taxonomy" id="3229275"/>
    <lineage>
        <taxon>Bacteria</taxon>
        <taxon>Pseudomonadati</taxon>
        <taxon>Pseudomonadota</taxon>
        <taxon>Alphaproteobacteria</taxon>
        <taxon>Rhodobacterales</taxon>
        <taxon>Roseobacteraceae</taxon>
        <taxon>Sulfitobacter</taxon>
    </lineage>
</organism>
<dbReference type="EC" id="3.4.-.-" evidence="6"/>
<reference evidence="6" key="2">
    <citation type="submission" date="2024-06" db="EMBL/GenBank/DDBJ databases">
        <authorList>
            <person name="Deng Y."/>
        </authorList>
    </citation>
    <scope>NUCLEOTIDE SEQUENCE</scope>
    <source>
        <strain evidence="6">TCYB15</strain>
    </source>
</reference>
<dbReference type="NCBIfam" id="NF045541">
    <property type="entry name" value="scaf_prot_MCP2"/>
    <property type="match status" value="1"/>
</dbReference>
<keyword evidence="3 6" id="KW-0378">Hydrolase</keyword>
<accession>A0AAU8C5W5</accession>
<dbReference type="AlphaFoldDB" id="A0AAU8C5W5"/>
<dbReference type="EMBL" id="CP159193">
    <property type="protein sequence ID" value="XCF11138.1"/>
    <property type="molecule type" value="Genomic_DNA"/>
</dbReference>
<dbReference type="InterPro" id="IPR054613">
    <property type="entry name" value="Peptidase_S78_dom"/>
</dbReference>
<keyword evidence="2 6" id="KW-0645">Protease</keyword>
<protein>
    <submittedName>
        <fullName evidence="6">Prohead protease/major capsid protein fusion protein</fullName>
        <ecNumber evidence="6">3.4.-.-</ecNumber>
    </submittedName>
</protein>
<reference evidence="6" key="1">
    <citation type="journal article" date="2020" name="Int. J. Syst. Evol. Microbiol.">
        <title>Notification of changes in taxonomic opinion previously published outside the IJSEM.</title>
        <authorList>
            <person name="Oren A."/>
            <person name="Garrity G."/>
        </authorList>
    </citation>
    <scope>NUCLEOTIDE SEQUENCE</scope>
    <source>
        <strain evidence="6">TCYB15</strain>
    </source>
</reference>
<dbReference type="RefSeq" id="WP_132997094.1">
    <property type="nucleotide sequence ID" value="NZ_CP159193.1"/>
</dbReference>
<feature type="domain" description="Prohead serine protease" evidence="5">
    <location>
        <begin position="54"/>
        <end position="163"/>
    </location>
</feature>
<dbReference type="Pfam" id="PF25209">
    <property type="entry name" value="Phage_capsid_4"/>
    <property type="match status" value="1"/>
</dbReference>
<feature type="region of interest" description="Disordered" evidence="4">
    <location>
        <begin position="167"/>
        <end position="206"/>
    </location>
</feature>
<evidence type="ECO:0000256" key="4">
    <source>
        <dbReference type="SAM" id="MobiDB-lite"/>
    </source>
</evidence>
<evidence type="ECO:0000256" key="2">
    <source>
        <dbReference type="ARBA" id="ARBA00022670"/>
    </source>
</evidence>
<dbReference type="Pfam" id="PF04586">
    <property type="entry name" value="Peptidase_S78"/>
    <property type="match status" value="1"/>
</dbReference>
<dbReference type="KEGG" id="suly:ABM428_04660"/>
<dbReference type="GO" id="GO:0008233">
    <property type="term" value="F:peptidase activity"/>
    <property type="evidence" value="ECO:0007669"/>
    <property type="project" value="UniProtKB-KW"/>
</dbReference>
<evidence type="ECO:0000313" key="6">
    <source>
        <dbReference type="EMBL" id="XCF11138.1"/>
    </source>
</evidence>
<feature type="compositionally biased region" description="Basic and acidic residues" evidence="4">
    <location>
        <begin position="167"/>
        <end position="179"/>
    </location>
</feature>
<name>A0AAU8C5W5_9RHOB</name>
<keyword evidence="1" id="KW-1188">Viral release from host cell</keyword>